<feature type="domain" description="Helicase C-terminal" evidence="8">
    <location>
        <begin position="296"/>
        <end position="447"/>
    </location>
</feature>
<dbReference type="Proteomes" id="UP001218188">
    <property type="component" value="Unassembled WGS sequence"/>
</dbReference>
<dbReference type="GO" id="GO:0003676">
    <property type="term" value="F:nucleic acid binding"/>
    <property type="evidence" value="ECO:0007669"/>
    <property type="project" value="InterPro"/>
</dbReference>
<dbReference type="InterPro" id="IPR001650">
    <property type="entry name" value="Helicase_C-like"/>
</dbReference>
<accession>A0AAD6SAU3</accession>
<comment type="similarity">
    <text evidence="1">Belongs to the helicase family. RecQ subfamily.</text>
</comment>
<feature type="region of interest" description="Disordered" evidence="6">
    <location>
        <begin position="1"/>
        <end position="48"/>
    </location>
</feature>
<dbReference type="SUPFAM" id="SSF52540">
    <property type="entry name" value="P-loop containing nucleoside triphosphate hydrolases"/>
    <property type="match status" value="1"/>
</dbReference>
<dbReference type="Gene3D" id="3.40.50.300">
    <property type="entry name" value="P-loop containing nucleotide triphosphate hydrolases"/>
    <property type="match status" value="2"/>
</dbReference>
<evidence type="ECO:0000256" key="4">
    <source>
        <dbReference type="ARBA" id="ARBA00034617"/>
    </source>
</evidence>
<dbReference type="Pfam" id="PF00270">
    <property type="entry name" value="DEAD"/>
    <property type="match status" value="1"/>
</dbReference>
<feature type="region of interest" description="Disordered" evidence="6">
    <location>
        <begin position="439"/>
        <end position="499"/>
    </location>
</feature>
<dbReference type="EC" id="5.6.2.4" evidence="5"/>
<evidence type="ECO:0000313" key="9">
    <source>
        <dbReference type="EMBL" id="KAJ7023837.1"/>
    </source>
</evidence>
<evidence type="ECO:0000256" key="2">
    <source>
        <dbReference type="ARBA" id="ARBA00022741"/>
    </source>
</evidence>
<comment type="catalytic activity">
    <reaction evidence="4">
        <text>Couples ATP hydrolysis with the unwinding of duplex DNA by translocating in the 3'-5' direction.</text>
        <dbReference type="EC" id="5.6.2.4"/>
    </reaction>
</comment>
<evidence type="ECO:0000259" key="8">
    <source>
        <dbReference type="PROSITE" id="PS51194"/>
    </source>
</evidence>
<dbReference type="PROSITE" id="PS51192">
    <property type="entry name" value="HELICASE_ATP_BIND_1"/>
    <property type="match status" value="1"/>
</dbReference>
<dbReference type="SMART" id="SM00490">
    <property type="entry name" value="HELICc"/>
    <property type="match status" value="1"/>
</dbReference>
<dbReference type="InterPro" id="IPR011545">
    <property type="entry name" value="DEAD/DEAH_box_helicase_dom"/>
</dbReference>
<name>A0AAD6SAU3_9AGAR</name>
<dbReference type="GO" id="GO:0005524">
    <property type="term" value="F:ATP binding"/>
    <property type="evidence" value="ECO:0007669"/>
    <property type="project" value="UniProtKB-KW"/>
</dbReference>
<evidence type="ECO:0000256" key="1">
    <source>
        <dbReference type="ARBA" id="ARBA00005446"/>
    </source>
</evidence>
<feature type="region of interest" description="Disordered" evidence="6">
    <location>
        <begin position="694"/>
        <end position="737"/>
    </location>
</feature>
<dbReference type="GO" id="GO:0009378">
    <property type="term" value="F:four-way junction helicase activity"/>
    <property type="evidence" value="ECO:0007669"/>
    <property type="project" value="TreeGrafter"/>
</dbReference>
<dbReference type="Pfam" id="PF00271">
    <property type="entry name" value="Helicase_C"/>
    <property type="match status" value="1"/>
</dbReference>
<gene>
    <name evidence="9" type="ORF">C8F04DRAFT_969767</name>
</gene>
<dbReference type="AlphaFoldDB" id="A0AAD6SAU3"/>
<dbReference type="InterPro" id="IPR014001">
    <property type="entry name" value="Helicase_ATP-bd"/>
</dbReference>
<feature type="compositionally biased region" description="Basic residues" evidence="6">
    <location>
        <begin position="28"/>
        <end position="39"/>
    </location>
</feature>
<evidence type="ECO:0000259" key="7">
    <source>
        <dbReference type="PROSITE" id="PS51192"/>
    </source>
</evidence>
<evidence type="ECO:0000256" key="6">
    <source>
        <dbReference type="SAM" id="MobiDB-lite"/>
    </source>
</evidence>
<dbReference type="InterPro" id="IPR027417">
    <property type="entry name" value="P-loop_NTPase"/>
</dbReference>
<dbReference type="SMART" id="SM00487">
    <property type="entry name" value="DEXDc"/>
    <property type="match status" value="1"/>
</dbReference>
<dbReference type="GO" id="GO:0005694">
    <property type="term" value="C:chromosome"/>
    <property type="evidence" value="ECO:0007669"/>
    <property type="project" value="TreeGrafter"/>
</dbReference>
<dbReference type="GO" id="GO:0043138">
    <property type="term" value="F:3'-5' DNA helicase activity"/>
    <property type="evidence" value="ECO:0007669"/>
    <property type="project" value="UniProtKB-EC"/>
</dbReference>
<reference evidence="9" key="1">
    <citation type="submission" date="2023-03" db="EMBL/GenBank/DDBJ databases">
        <title>Massive genome expansion in bonnet fungi (Mycena s.s.) driven by repeated elements and novel gene families across ecological guilds.</title>
        <authorList>
            <consortium name="Lawrence Berkeley National Laboratory"/>
            <person name="Harder C.B."/>
            <person name="Miyauchi S."/>
            <person name="Viragh M."/>
            <person name="Kuo A."/>
            <person name="Thoen E."/>
            <person name="Andreopoulos B."/>
            <person name="Lu D."/>
            <person name="Skrede I."/>
            <person name="Drula E."/>
            <person name="Henrissat B."/>
            <person name="Morin E."/>
            <person name="Kohler A."/>
            <person name="Barry K."/>
            <person name="LaButti K."/>
            <person name="Morin E."/>
            <person name="Salamov A."/>
            <person name="Lipzen A."/>
            <person name="Mereny Z."/>
            <person name="Hegedus B."/>
            <person name="Baldrian P."/>
            <person name="Stursova M."/>
            <person name="Weitz H."/>
            <person name="Taylor A."/>
            <person name="Grigoriev I.V."/>
            <person name="Nagy L.G."/>
            <person name="Martin F."/>
            <person name="Kauserud H."/>
        </authorList>
    </citation>
    <scope>NUCLEOTIDE SEQUENCE</scope>
    <source>
        <strain evidence="9">CBHHK200</strain>
    </source>
</reference>
<dbReference type="PANTHER" id="PTHR13710">
    <property type="entry name" value="DNA HELICASE RECQ FAMILY MEMBER"/>
    <property type="match status" value="1"/>
</dbReference>
<protein>
    <recommendedName>
        <fullName evidence="5">DNA 3'-5' helicase</fullName>
        <ecNumber evidence="5">5.6.2.4</ecNumber>
    </recommendedName>
</protein>
<keyword evidence="9" id="KW-0378">Hydrolase</keyword>
<dbReference type="PANTHER" id="PTHR13710:SF154">
    <property type="entry name" value="RECQ HELICASE, PUTATIVE (AFU_ORTHOLOGUE AFUA_6G14720)-RELATED"/>
    <property type="match status" value="1"/>
</dbReference>
<feature type="compositionally biased region" description="Pro residues" evidence="6">
    <location>
        <begin position="14"/>
        <end position="25"/>
    </location>
</feature>
<feature type="domain" description="Helicase ATP-binding" evidence="7">
    <location>
        <begin position="86"/>
        <end position="263"/>
    </location>
</feature>
<proteinExistence type="inferred from homology"/>
<dbReference type="GO" id="GO:0005737">
    <property type="term" value="C:cytoplasm"/>
    <property type="evidence" value="ECO:0007669"/>
    <property type="project" value="TreeGrafter"/>
</dbReference>
<dbReference type="EMBL" id="JARJCM010000181">
    <property type="protein sequence ID" value="KAJ7023837.1"/>
    <property type="molecule type" value="Genomic_DNA"/>
</dbReference>
<evidence type="ECO:0000313" key="10">
    <source>
        <dbReference type="Proteomes" id="UP001218188"/>
    </source>
</evidence>
<organism evidence="9 10">
    <name type="scientific">Mycena alexandri</name>
    <dbReference type="NCBI Taxonomy" id="1745969"/>
    <lineage>
        <taxon>Eukaryota</taxon>
        <taxon>Fungi</taxon>
        <taxon>Dikarya</taxon>
        <taxon>Basidiomycota</taxon>
        <taxon>Agaricomycotina</taxon>
        <taxon>Agaricomycetes</taxon>
        <taxon>Agaricomycetidae</taxon>
        <taxon>Agaricales</taxon>
        <taxon>Marasmiineae</taxon>
        <taxon>Mycenaceae</taxon>
        <taxon>Mycena</taxon>
    </lineage>
</organism>
<dbReference type="PROSITE" id="PS51194">
    <property type="entry name" value="HELICASE_CTER"/>
    <property type="match status" value="1"/>
</dbReference>
<keyword evidence="2" id="KW-0547">Nucleotide-binding</keyword>
<keyword evidence="3" id="KW-0067">ATP-binding</keyword>
<comment type="caution">
    <text evidence="9">The sequence shown here is derived from an EMBL/GenBank/DDBJ whole genome shotgun (WGS) entry which is preliminary data.</text>
</comment>
<evidence type="ECO:0000256" key="5">
    <source>
        <dbReference type="ARBA" id="ARBA00034808"/>
    </source>
</evidence>
<sequence length="754" mass="82439">MSTPQSPSPLRHTPSPPLGRTPLPPLSTRHRVKSPRLRKILPSSASSRTAAQLATIRKELKSLPELIKKNYTKWTNGATQCQLECMGSQVLGRDTVLHAATRAGKTGIAAGPHLLPSSKGKVTLVVLPLLSLHEEQVETFKNEFGLKAIAINSAHGGCTKDIVRSIVAGEHQIVLISPEMLLTRRFIDGVLRKPEFGTRCLSVFIDEAHCVSHWGDSFHKKYGSIGITRAFLPRAVPIIAVSATLTPRVHDNLLVKLCIDPKNYLYVNIGNDRPTVAHIVRAMEHPMNSHRDLDFLVDEDMVSPRDVKKAFVYSDDTKEGAGIIDHLNDRVHPDFRSRGLVRPYNASMSREYRDAVMLLFRAGIVRILVCTDTAGMGCDLPDVNIVVQWKAPANMSSWIQRLGRAARGLGREGLAVMLVEKTAFEVNATGKEVTDIVSTPQPARGRRAGRGGRGGARGRGTRGRGRGGRGNSKDYAVLHGQRRGTFSGKDDKISSLPEPEISADAPGEGLYIYIQSTTCQRAIQTAIFRNKTPDVAVDPLKCCDLCNPHLFNRTRPSKPIRASRQQAAKKGLPVDSVRESLWSWRRAIKKQKYPRALFAPHAILNDDTCKRLSAIGPVTSREQLSQHMEGWARWGALSDELFTCMSGLDIPTLVPRPRARAPVAEPVRTSDASAAIRPGPNAPPAVAFAATPAIAHPCPSGPPPPPAKRHRVDTPQPPARSAPLMSLPTPHTPASSHNFPPMAANSYYPYQGYC</sequence>
<dbReference type="GO" id="GO:0016787">
    <property type="term" value="F:hydrolase activity"/>
    <property type="evidence" value="ECO:0007669"/>
    <property type="project" value="UniProtKB-KW"/>
</dbReference>
<keyword evidence="10" id="KW-1185">Reference proteome</keyword>
<dbReference type="GO" id="GO:0000724">
    <property type="term" value="P:double-strand break repair via homologous recombination"/>
    <property type="evidence" value="ECO:0007669"/>
    <property type="project" value="TreeGrafter"/>
</dbReference>
<evidence type="ECO:0000256" key="3">
    <source>
        <dbReference type="ARBA" id="ARBA00022840"/>
    </source>
</evidence>